<keyword evidence="4 9" id="KW-0812">Transmembrane</keyword>
<keyword evidence="13" id="KW-1185">Reference proteome</keyword>
<evidence type="ECO:0000256" key="6">
    <source>
        <dbReference type="ARBA" id="ARBA00022840"/>
    </source>
</evidence>
<dbReference type="PROSITE" id="PS50929">
    <property type="entry name" value="ABC_TM1F"/>
    <property type="match status" value="1"/>
</dbReference>
<dbReference type="PROSITE" id="PS00211">
    <property type="entry name" value="ABC_TRANSPORTER_1"/>
    <property type="match status" value="1"/>
</dbReference>
<dbReference type="GO" id="GO:0015421">
    <property type="term" value="F:ABC-type oligopeptide transporter activity"/>
    <property type="evidence" value="ECO:0007669"/>
    <property type="project" value="TreeGrafter"/>
</dbReference>
<evidence type="ECO:0000313" key="12">
    <source>
        <dbReference type="EMBL" id="BCJ87588.1"/>
    </source>
</evidence>
<feature type="domain" description="ABC transporter" evidence="10">
    <location>
        <begin position="338"/>
        <end position="571"/>
    </location>
</feature>
<evidence type="ECO:0000256" key="8">
    <source>
        <dbReference type="ARBA" id="ARBA00023136"/>
    </source>
</evidence>
<keyword evidence="7 9" id="KW-1133">Transmembrane helix</keyword>
<dbReference type="AlphaFoldDB" id="A0A7I8DBP0"/>
<dbReference type="Pfam" id="PF00005">
    <property type="entry name" value="ABC_tran"/>
    <property type="match status" value="1"/>
</dbReference>
<dbReference type="GO" id="GO:0005524">
    <property type="term" value="F:ATP binding"/>
    <property type="evidence" value="ECO:0007669"/>
    <property type="project" value="UniProtKB-KW"/>
</dbReference>
<dbReference type="InterPro" id="IPR036640">
    <property type="entry name" value="ABC1_TM_sf"/>
</dbReference>
<dbReference type="InterPro" id="IPR017871">
    <property type="entry name" value="ABC_transporter-like_CS"/>
</dbReference>
<dbReference type="PANTHER" id="PTHR43394">
    <property type="entry name" value="ATP-DEPENDENT PERMEASE MDL1, MITOCHONDRIAL"/>
    <property type="match status" value="1"/>
</dbReference>
<dbReference type="InterPro" id="IPR039421">
    <property type="entry name" value="Type_1_exporter"/>
</dbReference>
<evidence type="ECO:0000256" key="2">
    <source>
        <dbReference type="ARBA" id="ARBA00022448"/>
    </source>
</evidence>
<dbReference type="KEGG" id="eff:skT53_25730"/>
<evidence type="ECO:0000256" key="4">
    <source>
        <dbReference type="ARBA" id="ARBA00022692"/>
    </source>
</evidence>
<organism evidence="12 13">
    <name type="scientific">Effusibacillus dendaii</name>
    <dbReference type="NCBI Taxonomy" id="2743772"/>
    <lineage>
        <taxon>Bacteria</taxon>
        <taxon>Bacillati</taxon>
        <taxon>Bacillota</taxon>
        <taxon>Bacilli</taxon>
        <taxon>Bacillales</taxon>
        <taxon>Alicyclobacillaceae</taxon>
        <taxon>Effusibacillus</taxon>
    </lineage>
</organism>
<keyword evidence="6 12" id="KW-0067">ATP-binding</keyword>
<dbReference type="CDD" id="cd18541">
    <property type="entry name" value="ABC_6TM_TmrB_like"/>
    <property type="match status" value="1"/>
</dbReference>
<dbReference type="InterPro" id="IPR011527">
    <property type="entry name" value="ABC1_TM_dom"/>
</dbReference>
<evidence type="ECO:0000256" key="9">
    <source>
        <dbReference type="SAM" id="Phobius"/>
    </source>
</evidence>
<evidence type="ECO:0000256" key="3">
    <source>
        <dbReference type="ARBA" id="ARBA00022475"/>
    </source>
</evidence>
<dbReference type="Proteomes" id="UP000593802">
    <property type="component" value="Chromosome"/>
</dbReference>
<feature type="transmembrane region" description="Helical" evidence="9">
    <location>
        <begin position="55"/>
        <end position="77"/>
    </location>
</feature>
<proteinExistence type="predicted"/>
<keyword evidence="5" id="KW-0547">Nucleotide-binding</keyword>
<dbReference type="RefSeq" id="WP_200757759.1">
    <property type="nucleotide sequence ID" value="NZ_AP023366.1"/>
</dbReference>
<keyword evidence="8 9" id="KW-0472">Membrane</keyword>
<evidence type="ECO:0000313" key="13">
    <source>
        <dbReference type="Proteomes" id="UP000593802"/>
    </source>
</evidence>
<protein>
    <submittedName>
        <fullName evidence="12">Multidrug ABC transporter permease/ATP-binding protein</fullName>
    </submittedName>
</protein>
<dbReference type="FunFam" id="3.40.50.300:FF:000221">
    <property type="entry name" value="Multidrug ABC transporter ATP-binding protein"/>
    <property type="match status" value="1"/>
</dbReference>
<feature type="transmembrane region" description="Helical" evidence="9">
    <location>
        <begin position="247"/>
        <end position="267"/>
    </location>
</feature>
<keyword evidence="2" id="KW-0813">Transport</keyword>
<dbReference type="PANTHER" id="PTHR43394:SF1">
    <property type="entry name" value="ATP-BINDING CASSETTE SUB-FAMILY B MEMBER 10, MITOCHONDRIAL"/>
    <property type="match status" value="1"/>
</dbReference>
<feature type="transmembrane region" description="Helical" evidence="9">
    <location>
        <begin position="279"/>
        <end position="300"/>
    </location>
</feature>
<dbReference type="SUPFAM" id="SSF52540">
    <property type="entry name" value="P-loop containing nucleoside triphosphate hydrolases"/>
    <property type="match status" value="1"/>
</dbReference>
<dbReference type="SUPFAM" id="SSF90123">
    <property type="entry name" value="ABC transporter transmembrane region"/>
    <property type="match status" value="1"/>
</dbReference>
<reference evidence="12 13" key="1">
    <citation type="submission" date="2020-08" db="EMBL/GenBank/DDBJ databases">
        <title>Complete Genome Sequence of Effusibacillus dendaii Strain skT53, Isolated from Farmland soil.</title>
        <authorList>
            <person name="Konishi T."/>
            <person name="Kawasaki H."/>
        </authorList>
    </citation>
    <scope>NUCLEOTIDE SEQUENCE [LARGE SCALE GENOMIC DNA]</scope>
    <source>
        <strain evidence="13">skT53</strain>
    </source>
</reference>
<name>A0A7I8DBP0_9BACL</name>
<dbReference type="InterPro" id="IPR003439">
    <property type="entry name" value="ABC_transporter-like_ATP-bd"/>
</dbReference>
<feature type="domain" description="ABC transmembrane type-1" evidence="11">
    <location>
        <begin position="20"/>
        <end position="303"/>
    </location>
</feature>
<accession>A0A7I8DBP0</accession>
<feature type="transmembrane region" description="Helical" evidence="9">
    <location>
        <begin position="20"/>
        <end position="43"/>
    </location>
</feature>
<gene>
    <name evidence="12" type="ORF">skT53_25730</name>
</gene>
<evidence type="ECO:0000259" key="10">
    <source>
        <dbReference type="PROSITE" id="PS50893"/>
    </source>
</evidence>
<dbReference type="Gene3D" id="1.20.1560.10">
    <property type="entry name" value="ABC transporter type 1, transmembrane domain"/>
    <property type="match status" value="1"/>
</dbReference>
<dbReference type="GO" id="GO:0005886">
    <property type="term" value="C:plasma membrane"/>
    <property type="evidence" value="ECO:0007669"/>
    <property type="project" value="UniProtKB-SubCell"/>
</dbReference>
<dbReference type="InterPro" id="IPR027417">
    <property type="entry name" value="P-loop_NTPase"/>
</dbReference>
<evidence type="ECO:0000259" key="11">
    <source>
        <dbReference type="PROSITE" id="PS50929"/>
    </source>
</evidence>
<keyword evidence="3" id="KW-1003">Cell membrane</keyword>
<feature type="transmembrane region" description="Helical" evidence="9">
    <location>
        <begin position="147"/>
        <end position="168"/>
    </location>
</feature>
<evidence type="ECO:0000256" key="1">
    <source>
        <dbReference type="ARBA" id="ARBA00004651"/>
    </source>
</evidence>
<dbReference type="Pfam" id="PF00664">
    <property type="entry name" value="ABC_membrane"/>
    <property type="match status" value="1"/>
</dbReference>
<comment type="subcellular location">
    <subcellularLocation>
        <location evidence="1">Cell membrane</location>
        <topology evidence="1">Multi-pass membrane protein</topology>
    </subcellularLocation>
</comment>
<dbReference type="GO" id="GO:0016887">
    <property type="term" value="F:ATP hydrolysis activity"/>
    <property type="evidence" value="ECO:0007669"/>
    <property type="project" value="InterPro"/>
</dbReference>
<dbReference type="SMART" id="SM00382">
    <property type="entry name" value="AAA"/>
    <property type="match status" value="1"/>
</dbReference>
<sequence>MSVFRDLWWFFRMEKKSYGIGVVILVMVALLELVPPYIVRLVVDGIQQHSISRQSLITWLCLLLASGLVTFLLRYIWRNLIFGSAAKLGLLLRDRLYENFTKQSPQFYHQHRTGDLMAHSTNDIQAVEMTAGEGILTLVDSTTMGGLVIFSMAVFISWKLTLLTLLIMPIMGWATSRLGTLLHERFLEAQAAFSELNEKVQENISGVRVIKSFGQEMAETASFENLSAQVVEKNMAVAKIDSLYDPVIKLIVGSCFFVSLAVGGWFVERGQLTIGQLTQFVMYLGYLIWPMLAFGWLINIMQRGRASYDRVQKLLAIQPDVYDRQGAAEQIPAGDIHFQIRSFAYPGKTEAALRNIDVEVKRGQTLGIVGKTGSGKSTLLRLLVREFDVIDGDIEINGRSIYDYTLHALRSAIGYVPQDLYLFSSTVRENIAFGKPDASFQEIEAASRLAAIHSDILHFEHGYDTVVGERGVTLSGGQKQRISIARAVLLHPEILVLDDCLSAVDARTEKAILEGLRENRKNKTTLIATHRLSAVEHADQILVLEEGGISQRGTHEDLIQQGGWYAEMYGRQLLESLVEQGVGTDGDVQADPLHETTP</sequence>
<dbReference type="Gene3D" id="3.40.50.300">
    <property type="entry name" value="P-loop containing nucleotide triphosphate hydrolases"/>
    <property type="match status" value="1"/>
</dbReference>
<dbReference type="PROSITE" id="PS50893">
    <property type="entry name" value="ABC_TRANSPORTER_2"/>
    <property type="match status" value="1"/>
</dbReference>
<evidence type="ECO:0000256" key="5">
    <source>
        <dbReference type="ARBA" id="ARBA00022741"/>
    </source>
</evidence>
<dbReference type="InterPro" id="IPR003593">
    <property type="entry name" value="AAA+_ATPase"/>
</dbReference>
<evidence type="ECO:0000256" key="7">
    <source>
        <dbReference type="ARBA" id="ARBA00022989"/>
    </source>
</evidence>
<dbReference type="FunFam" id="1.20.1560.10:FF:000011">
    <property type="entry name" value="Multidrug ABC transporter ATP-binding protein"/>
    <property type="match status" value="1"/>
</dbReference>
<dbReference type="EMBL" id="AP023366">
    <property type="protein sequence ID" value="BCJ87588.1"/>
    <property type="molecule type" value="Genomic_DNA"/>
</dbReference>